<evidence type="ECO:0000313" key="3">
    <source>
        <dbReference type="Proteomes" id="UP001304769"/>
    </source>
</evidence>
<name>A0ABU5T9P0_9MICC</name>
<dbReference type="PANTHER" id="PTHR43355:SF2">
    <property type="entry name" value="FLAVIN REDUCTASE (NADPH)"/>
    <property type="match status" value="1"/>
</dbReference>
<dbReference type="InterPro" id="IPR051606">
    <property type="entry name" value="Polyketide_Oxido-like"/>
</dbReference>
<dbReference type="Proteomes" id="UP001304769">
    <property type="component" value="Unassembled WGS sequence"/>
</dbReference>
<reference evidence="2 3" key="1">
    <citation type="submission" date="2023-12" db="EMBL/GenBank/DDBJ databases">
        <title>Sinomonas terricola sp. nov, isolated from litchi orchard soil in Guangdong, PR China.</title>
        <authorList>
            <person name="Jiaxin W."/>
            <person name="Yang Z."/>
            <person name="Honghui Z."/>
        </authorList>
    </citation>
    <scope>NUCLEOTIDE SEQUENCE [LARGE SCALE GENOMIC DNA]</scope>
    <source>
        <strain evidence="2 3">JGH33</strain>
    </source>
</reference>
<sequence length="203" mass="20982">MKIAVYGATGMVGSQIVAEASRRGHEVTAISRKGAAVEGAAVVRAADLSDLETYRSAAAANDVVVLATSPDRSGGPLAPYLAAHRAIAGVPTDARLYLVGGFGGLQSPDGTRIKDLPDFPAEYKAESDIVFEAYEALRDSSAGLDVTVQAPAAVIAPGERTGEYRTAVGVPAGNFISAQDYAVAALDELEKPQFRGELFTAAN</sequence>
<evidence type="ECO:0000259" key="1">
    <source>
        <dbReference type="Pfam" id="PF13460"/>
    </source>
</evidence>
<protein>
    <submittedName>
        <fullName evidence="2">NAD(P)H-binding protein</fullName>
    </submittedName>
</protein>
<accession>A0ABU5T9P0</accession>
<evidence type="ECO:0000313" key="2">
    <source>
        <dbReference type="EMBL" id="MEA5456409.1"/>
    </source>
</evidence>
<dbReference type="RefSeq" id="WP_323280301.1">
    <property type="nucleotide sequence ID" value="NZ_JAYGGQ010000014.1"/>
</dbReference>
<gene>
    <name evidence="2" type="ORF">SPF06_16875</name>
</gene>
<feature type="domain" description="NAD(P)-binding" evidence="1">
    <location>
        <begin position="7"/>
        <end position="192"/>
    </location>
</feature>
<comment type="caution">
    <text evidence="2">The sequence shown here is derived from an EMBL/GenBank/DDBJ whole genome shotgun (WGS) entry which is preliminary data.</text>
</comment>
<dbReference type="SUPFAM" id="SSF51735">
    <property type="entry name" value="NAD(P)-binding Rossmann-fold domains"/>
    <property type="match status" value="1"/>
</dbReference>
<dbReference type="InterPro" id="IPR016040">
    <property type="entry name" value="NAD(P)-bd_dom"/>
</dbReference>
<organism evidence="2 3">
    <name type="scientific">Sinomonas terricola</name>
    <dbReference type="NCBI Taxonomy" id="3110330"/>
    <lineage>
        <taxon>Bacteria</taxon>
        <taxon>Bacillati</taxon>
        <taxon>Actinomycetota</taxon>
        <taxon>Actinomycetes</taxon>
        <taxon>Micrococcales</taxon>
        <taxon>Micrococcaceae</taxon>
        <taxon>Sinomonas</taxon>
    </lineage>
</organism>
<proteinExistence type="predicted"/>
<keyword evidence="3" id="KW-1185">Reference proteome</keyword>
<dbReference type="InterPro" id="IPR036291">
    <property type="entry name" value="NAD(P)-bd_dom_sf"/>
</dbReference>
<dbReference type="EMBL" id="JAYGGQ010000014">
    <property type="protein sequence ID" value="MEA5456409.1"/>
    <property type="molecule type" value="Genomic_DNA"/>
</dbReference>
<dbReference type="PANTHER" id="PTHR43355">
    <property type="entry name" value="FLAVIN REDUCTASE (NADPH)"/>
    <property type="match status" value="1"/>
</dbReference>
<dbReference type="Gene3D" id="3.40.50.720">
    <property type="entry name" value="NAD(P)-binding Rossmann-like Domain"/>
    <property type="match status" value="1"/>
</dbReference>
<dbReference type="Pfam" id="PF13460">
    <property type="entry name" value="NAD_binding_10"/>
    <property type="match status" value="1"/>
</dbReference>